<name>A0AAD8GHE3_ACIOX</name>
<dbReference type="SUPFAM" id="SSF50370">
    <property type="entry name" value="Ricin B-like lectins"/>
    <property type="match status" value="1"/>
</dbReference>
<evidence type="ECO:0000313" key="6">
    <source>
        <dbReference type="Proteomes" id="UP001230051"/>
    </source>
</evidence>
<protein>
    <recommendedName>
        <fullName evidence="4">Ricin B lectin domain-containing protein</fullName>
    </recommendedName>
</protein>
<feature type="signal peptide" evidence="3">
    <location>
        <begin position="1"/>
        <end position="23"/>
    </location>
</feature>
<feature type="region of interest" description="Disordered" evidence="1">
    <location>
        <begin position="268"/>
        <end position="304"/>
    </location>
</feature>
<organism evidence="5 6">
    <name type="scientific">Acipenser oxyrinchus oxyrinchus</name>
    <dbReference type="NCBI Taxonomy" id="40147"/>
    <lineage>
        <taxon>Eukaryota</taxon>
        <taxon>Metazoa</taxon>
        <taxon>Chordata</taxon>
        <taxon>Craniata</taxon>
        <taxon>Vertebrata</taxon>
        <taxon>Euteleostomi</taxon>
        <taxon>Actinopterygii</taxon>
        <taxon>Chondrostei</taxon>
        <taxon>Acipenseriformes</taxon>
        <taxon>Acipenseridae</taxon>
        <taxon>Acipenser</taxon>
    </lineage>
</organism>
<dbReference type="PANTHER" id="PTHR36129:SF2">
    <property type="entry name" value="RICIN B LECTIN DOMAIN-CONTAINING PROTEIN"/>
    <property type="match status" value="1"/>
</dbReference>
<dbReference type="PANTHER" id="PTHR36129">
    <property type="entry name" value="ORGANIC SOLUTE TRANSPORTER SUBUNIT BETA-RELATED"/>
    <property type="match status" value="1"/>
</dbReference>
<dbReference type="PROSITE" id="PS50231">
    <property type="entry name" value="RICIN_B_LECTIN"/>
    <property type="match status" value="1"/>
</dbReference>
<reference evidence="5" key="1">
    <citation type="submission" date="2022-02" db="EMBL/GenBank/DDBJ databases">
        <title>Atlantic sturgeon de novo genome assembly.</title>
        <authorList>
            <person name="Stock M."/>
            <person name="Klopp C."/>
            <person name="Guiguen Y."/>
            <person name="Cabau C."/>
            <person name="Parinello H."/>
            <person name="Santidrian Yebra-Pimentel E."/>
            <person name="Kuhl H."/>
            <person name="Dirks R.P."/>
            <person name="Guessner J."/>
            <person name="Wuertz S."/>
            <person name="Du K."/>
            <person name="Schartl M."/>
        </authorList>
    </citation>
    <scope>NUCLEOTIDE SEQUENCE</scope>
    <source>
        <strain evidence="5">STURGEONOMICS-FGT-2020</strain>
        <tissue evidence="5">Whole blood</tissue>
    </source>
</reference>
<proteinExistence type="predicted"/>
<evidence type="ECO:0000259" key="4">
    <source>
        <dbReference type="SMART" id="SM00458"/>
    </source>
</evidence>
<feature type="transmembrane region" description="Helical" evidence="2">
    <location>
        <begin position="227"/>
        <end position="248"/>
    </location>
</feature>
<evidence type="ECO:0000256" key="2">
    <source>
        <dbReference type="SAM" id="Phobius"/>
    </source>
</evidence>
<dbReference type="AlphaFoldDB" id="A0AAD8GHE3"/>
<keyword evidence="2" id="KW-0472">Membrane</keyword>
<keyword evidence="2" id="KW-1133">Transmembrane helix</keyword>
<dbReference type="Gene3D" id="2.80.10.50">
    <property type="match status" value="1"/>
</dbReference>
<feature type="chain" id="PRO_5041904630" description="Ricin B lectin domain-containing protein" evidence="3">
    <location>
        <begin position="24"/>
        <end position="324"/>
    </location>
</feature>
<evidence type="ECO:0000313" key="5">
    <source>
        <dbReference type="EMBL" id="KAK1174156.1"/>
    </source>
</evidence>
<dbReference type="Pfam" id="PF00652">
    <property type="entry name" value="Ricin_B_lectin"/>
    <property type="match status" value="1"/>
</dbReference>
<accession>A0AAD8GHE3</accession>
<evidence type="ECO:0000256" key="1">
    <source>
        <dbReference type="SAM" id="MobiDB-lite"/>
    </source>
</evidence>
<dbReference type="Proteomes" id="UP001230051">
    <property type="component" value="Unassembled WGS sequence"/>
</dbReference>
<dbReference type="InterPro" id="IPR000772">
    <property type="entry name" value="Ricin_B_lectin"/>
</dbReference>
<keyword evidence="2" id="KW-0812">Transmembrane</keyword>
<feature type="domain" description="Ricin B lectin" evidence="4">
    <location>
        <begin position="20"/>
        <end position="141"/>
    </location>
</feature>
<keyword evidence="6" id="KW-1185">Reference proteome</keyword>
<sequence length="324" mass="35873">MESKLQLVTLFLLQLFVIRDGLSFSIRNDHLGKCIQLIPGKSRVALAECSPESELQKWDWKASSQSLISLKTKECLTATRAKEHEMVRLQACREGENQGWSCSKKGHLTLQGQGLYLSTKQGSSKVFLSKERGKTSKWRTMHNGTVCAEAAKPPTWKHEGPAERVQQPTLTLQTTAFVPTMKAETAATNLSMKEPDPTLPSVQDISRDTQRTEKPLISLDDGMSWKVAMLVLSSLAMLLGLTILSLNIHYNRKKKLLLISKPYGAGNVRGPVAGNPDERAPLTQRPTRGGNRHPPPSRSPSLQRGEILIEWKDGTVTPLFDSVG</sequence>
<comment type="caution">
    <text evidence="5">The sequence shown here is derived from an EMBL/GenBank/DDBJ whole genome shotgun (WGS) entry which is preliminary data.</text>
</comment>
<keyword evidence="3" id="KW-0732">Signal</keyword>
<dbReference type="InterPro" id="IPR035992">
    <property type="entry name" value="Ricin_B-like_lectins"/>
</dbReference>
<evidence type="ECO:0000256" key="3">
    <source>
        <dbReference type="SAM" id="SignalP"/>
    </source>
</evidence>
<gene>
    <name evidence="5" type="ORF">AOXY_G1607</name>
</gene>
<dbReference type="InterPro" id="IPR052678">
    <property type="entry name" value="OST-beta_subunit"/>
</dbReference>
<dbReference type="SMART" id="SM00458">
    <property type="entry name" value="RICIN"/>
    <property type="match status" value="1"/>
</dbReference>
<dbReference type="EMBL" id="JAGXEW010000002">
    <property type="protein sequence ID" value="KAK1174156.1"/>
    <property type="molecule type" value="Genomic_DNA"/>
</dbReference>